<reference evidence="3 4" key="1">
    <citation type="submission" date="2006-10" db="EMBL/GenBank/DDBJ databases">
        <title>Complete sequence of chromosome of Pelobacter propionicus DSM 2379.</title>
        <authorList>
            <consortium name="US DOE Joint Genome Institute"/>
            <person name="Copeland A."/>
            <person name="Lucas S."/>
            <person name="Lapidus A."/>
            <person name="Barry K."/>
            <person name="Detter J.C."/>
            <person name="Glavina del Rio T."/>
            <person name="Hammon N."/>
            <person name="Israni S."/>
            <person name="Dalin E."/>
            <person name="Tice H."/>
            <person name="Pitluck S."/>
            <person name="Saunders E."/>
            <person name="Brettin T."/>
            <person name="Bruce D."/>
            <person name="Han C."/>
            <person name="Tapia R."/>
            <person name="Schmutz J."/>
            <person name="Larimer F."/>
            <person name="Land M."/>
            <person name="Hauser L."/>
            <person name="Kyrpides N."/>
            <person name="Kim E."/>
            <person name="Lovley D."/>
            <person name="Richardson P."/>
        </authorList>
    </citation>
    <scope>NUCLEOTIDE SEQUENCE [LARGE SCALE GENOMIC DNA]</scope>
    <source>
        <strain evidence="4">DSM 2379 / NBRC 103807 / OttBd1</strain>
    </source>
</reference>
<organism evidence="3 4">
    <name type="scientific">Pelobacter propionicus (strain DSM 2379 / NBRC 103807 / OttBd1)</name>
    <dbReference type="NCBI Taxonomy" id="338966"/>
    <lineage>
        <taxon>Bacteria</taxon>
        <taxon>Pseudomonadati</taxon>
        <taxon>Thermodesulfobacteriota</taxon>
        <taxon>Desulfuromonadia</taxon>
        <taxon>Desulfuromonadales</taxon>
        <taxon>Desulfuromonadaceae</taxon>
        <taxon>Pelobacter</taxon>
    </lineage>
</organism>
<dbReference type="AlphaFoldDB" id="A1AKA4"/>
<evidence type="ECO:0000259" key="1">
    <source>
        <dbReference type="Pfam" id="PF01078"/>
    </source>
</evidence>
<dbReference type="SUPFAM" id="SSF52540">
    <property type="entry name" value="P-loop containing nucleoside triphosphate hydrolases"/>
    <property type="match status" value="1"/>
</dbReference>
<dbReference type="InterPro" id="IPR027417">
    <property type="entry name" value="P-loop_NTPase"/>
</dbReference>
<evidence type="ECO:0000259" key="2">
    <source>
        <dbReference type="Pfam" id="PF13335"/>
    </source>
</evidence>
<dbReference type="STRING" id="338966.Ppro_0137"/>
<dbReference type="PANTHER" id="PTHR32039:SF7">
    <property type="entry name" value="COMPETENCE PROTEIN COMM"/>
    <property type="match status" value="1"/>
</dbReference>
<feature type="domain" description="Mg chelatase-related protein C-terminal" evidence="2">
    <location>
        <begin position="82"/>
        <end position="178"/>
    </location>
</feature>
<dbReference type="EMBL" id="CP000482">
    <property type="protein sequence ID" value="ABK97774.1"/>
    <property type="molecule type" value="Genomic_DNA"/>
</dbReference>
<accession>A1AKA4</accession>
<dbReference type="InterPro" id="IPR000523">
    <property type="entry name" value="Mg_chelatse_chII-like_cat_dom"/>
</dbReference>
<dbReference type="HOGENOM" id="CLU_026145_2_2_7"/>
<keyword evidence="4" id="KW-1185">Reference proteome</keyword>
<evidence type="ECO:0000313" key="4">
    <source>
        <dbReference type="Proteomes" id="UP000006732"/>
    </source>
</evidence>
<proteinExistence type="predicted"/>
<name>A1AKA4_PELPD</name>
<dbReference type="Proteomes" id="UP000006732">
    <property type="component" value="Chromosome"/>
</dbReference>
<evidence type="ECO:0000313" key="3">
    <source>
        <dbReference type="EMBL" id="ABK97774.1"/>
    </source>
</evidence>
<dbReference type="Gene3D" id="3.40.50.300">
    <property type="entry name" value="P-loop containing nucleotide triphosphate hydrolases"/>
    <property type="match status" value="1"/>
</dbReference>
<dbReference type="Pfam" id="PF01078">
    <property type="entry name" value="Mg_chelatase"/>
    <property type="match status" value="1"/>
</dbReference>
<dbReference type="eggNOG" id="COG0606">
    <property type="taxonomic scope" value="Bacteria"/>
</dbReference>
<dbReference type="Pfam" id="PF13335">
    <property type="entry name" value="Mg_chelatase_C"/>
    <property type="match status" value="1"/>
</dbReference>
<dbReference type="KEGG" id="ppd:Ppro_0137"/>
<feature type="domain" description="Magnesium chelatase ChlI-like catalytic" evidence="1">
    <location>
        <begin position="26"/>
        <end position="75"/>
    </location>
</feature>
<dbReference type="InterPro" id="IPR045006">
    <property type="entry name" value="CHLI-like"/>
</dbReference>
<gene>
    <name evidence="3" type="ordered locus">Ppro_0137</name>
</gene>
<dbReference type="InterPro" id="IPR025158">
    <property type="entry name" value="Mg_chelat-rel_C"/>
</dbReference>
<protein>
    <submittedName>
        <fullName evidence="3">Magnesium chelatase, ChlI subunit</fullName>
    </submittedName>
</protein>
<sequence length="185" mass="21368">MAAFRGEFRLRTSAVLYKNRRERLTHPCPCGYLSDPVHPCSCTPLAIQRYRSRISGPLLDRIDIHIEVPAVKYRDLADRGEGESSASVARRVERSREIQSERYRSTKIHCNAQMTPRFIKKHCELDEAGNRMLELVTDRLGFSARTYNRILKVARTIADLDASDHIRQEHIAEAIQYRSLDRKTS</sequence>
<dbReference type="GO" id="GO:0005524">
    <property type="term" value="F:ATP binding"/>
    <property type="evidence" value="ECO:0007669"/>
    <property type="project" value="InterPro"/>
</dbReference>
<dbReference type="PANTHER" id="PTHR32039">
    <property type="entry name" value="MAGNESIUM-CHELATASE SUBUNIT CHLI"/>
    <property type="match status" value="1"/>
</dbReference>